<evidence type="ECO:0000313" key="1">
    <source>
        <dbReference type="Ensembl" id="ENSOCUP00000010708.2"/>
    </source>
</evidence>
<dbReference type="PANTHER" id="PTHR36882:SF1">
    <property type="entry name" value="TESTIS-EXPRESSED SEQUENCE 37 PROTEIN"/>
    <property type="match status" value="1"/>
</dbReference>
<dbReference type="HOGENOM" id="CLU_132395_0_0_1"/>
<name>G1T3B2_RABIT</name>
<dbReference type="PaxDb" id="9986-ENSOCUP00000010708"/>
<dbReference type="GeneTree" id="ENSGT00390000012177"/>
<reference evidence="1 2" key="1">
    <citation type="journal article" date="2011" name="Nature">
        <title>A high-resolution map of human evolutionary constraint using 29 mammals.</title>
        <authorList>
            <person name="Lindblad-Toh K."/>
            <person name="Garber M."/>
            <person name="Zuk O."/>
            <person name="Lin M.F."/>
            <person name="Parker B.J."/>
            <person name="Washietl S."/>
            <person name="Kheradpour P."/>
            <person name="Ernst J."/>
            <person name="Jordan G."/>
            <person name="Mauceli E."/>
            <person name="Ward L.D."/>
            <person name="Lowe C.B."/>
            <person name="Holloway A.K."/>
            <person name="Clamp M."/>
            <person name="Gnerre S."/>
            <person name="Alfoldi J."/>
            <person name="Beal K."/>
            <person name="Chang J."/>
            <person name="Clawson H."/>
            <person name="Cuff J."/>
            <person name="Di Palma F."/>
            <person name="Fitzgerald S."/>
            <person name="Flicek P."/>
            <person name="Guttman M."/>
            <person name="Hubisz M.J."/>
            <person name="Jaffe D.B."/>
            <person name="Jungreis I."/>
            <person name="Kent W.J."/>
            <person name="Kostka D."/>
            <person name="Lara M."/>
            <person name="Martins A.L."/>
            <person name="Massingham T."/>
            <person name="Moltke I."/>
            <person name="Raney B.J."/>
            <person name="Rasmussen M.D."/>
            <person name="Robinson J."/>
            <person name="Stark A."/>
            <person name="Vilella A.J."/>
            <person name="Wen J."/>
            <person name="Xie X."/>
            <person name="Zody M.C."/>
            <person name="Baldwin J."/>
            <person name="Bloom T."/>
            <person name="Chin C.W."/>
            <person name="Heiman D."/>
            <person name="Nicol R."/>
            <person name="Nusbaum C."/>
            <person name="Young S."/>
            <person name="Wilkinson J."/>
            <person name="Worley K.C."/>
            <person name="Kovar C.L."/>
            <person name="Muzny D.M."/>
            <person name="Gibbs R.A."/>
            <person name="Cree A."/>
            <person name="Dihn H.H."/>
            <person name="Fowler G."/>
            <person name="Jhangiani S."/>
            <person name="Joshi V."/>
            <person name="Lee S."/>
            <person name="Lewis L.R."/>
            <person name="Nazareth L.V."/>
            <person name="Okwuonu G."/>
            <person name="Santibanez J."/>
            <person name="Warren W.C."/>
            <person name="Mardis E.R."/>
            <person name="Weinstock G.M."/>
            <person name="Wilson R.K."/>
            <person name="Delehaunty K."/>
            <person name="Dooling D."/>
            <person name="Fronik C."/>
            <person name="Fulton L."/>
            <person name="Fulton B."/>
            <person name="Graves T."/>
            <person name="Minx P."/>
            <person name="Sodergren E."/>
            <person name="Birney E."/>
            <person name="Margulies E.H."/>
            <person name="Herrero J."/>
            <person name="Green E.D."/>
            <person name="Haussler D."/>
            <person name="Siepel A."/>
            <person name="Goldman N."/>
            <person name="Pollard K.S."/>
            <person name="Pedersen J.S."/>
            <person name="Lander E.S."/>
            <person name="Kellis M."/>
        </authorList>
    </citation>
    <scope>NUCLEOTIDE SEQUENCE [LARGE SCALE GENOMIC DNA]</scope>
    <source>
        <strain evidence="1 2">Thorbecke inbred</strain>
    </source>
</reference>
<reference evidence="1" key="2">
    <citation type="submission" date="2025-08" db="UniProtKB">
        <authorList>
            <consortium name="Ensembl"/>
        </authorList>
    </citation>
    <scope>IDENTIFICATION</scope>
    <source>
        <strain evidence="1">Thorbecke</strain>
    </source>
</reference>
<protein>
    <submittedName>
        <fullName evidence="1">Sperm microtubule inner protein 9</fullName>
    </submittedName>
</protein>
<proteinExistence type="predicted"/>
<dbReference type="Pfam" id="PF15217">
    <property type="entry name" value="TSC21"/>
    <property type="match status" value="1"/>
</dbReference>
<keyword evidence="2" id="KW-1185">Reference proteome</keyword>
<dbReference type="PANTHER" id="PTHR36882">
    <property type="entry name" value="TESTIS-EXPRESSED SEQUENCE 37 PROTEIN"/>
    <property type="match status" value="1"/>
</dbReference>
<dbReference type="Proteomes" id="UP000001811">
    <property type="component" value="Chromosome 2"/>
</dbReference>
<dbReference type="STRING" id="9986.ENSOCUP00000010708"/>
<dbReference type="FunCoup" id="G1T3B2">
    <property type="interactions" value="72"/>
</dbReference>
<dbReference type="EMBL" id="AAGW02007311">
    <property type="status" value="NOT_ANNOTATED_CDS"/>
    <property type="molecule type" value="Genomic_DNA"/>
</dbReference>
<dbReference type="Ensembl" id="ENSOCUT00000012440.2">
    <property type="protein sequence ID" value="ENSOCUP00000010708.2"/>
    <property type="gene ID" value="ENSOCUG00000012447.2"/>
</dbReference>
<dbReference type="InParanoid" id="G1T3B2"/>
<evidence type="ECO:0000313" key="2">
    <source>
        <dbReference type="Proteomes" id="UP000001811"/>
    </source>
</evidence>
<gene>
    <name evidence="1" type="primary">SPMIP9</name>
</gene>
<dbReference type="AlphaFoldDB" id="G1T3B2"/>
<reference evidence="1" key="3">
    <citation type="submission" date="2025-09" db="UniProtKB">
        <authorList>
            <consortium name="Ensembl"/>
        </authorList>
    </citation>
    <scope>IDENTIFICATION</scope>
    <source>
        <strain evidence="1">Thorbecke</strain>
    </source>
</reference>
<sequence length="235" mass="26300">MPRACDQTVTPTTQTRAHLKARCGGGCWTPCHRGTWSWKGRSTVTPRQRTGSFAMAGVVYPGQAPVDLDIYQSSYMVDYKPYGKHKYSRVTPQEQVKLDSQLRDREFYRPAPSPNPKLSGGYAAFKRPHMTARDLGLPGFFPSQGPVATVEHEDRFTSTCPHTYPASHALYLAQGDPNRLHQSADFPCLLEPERQPASEEGTGYLLLPGCSCPHHHPAVKVPVLYRWGPLMPFYQ</sequence>
<dbReference type="GO" id="GO:0030317">
    <property type="term" value="P:flagellated sperm motility"/>
    <property type="evidence" value="ECO:0007669"/>
    <property type="project" value="Ensembl"/>
</dbReference>
<dbReference type="GO" id="GO:0036126">
    <property type="term" value="C:sperm flagellum"/>
    <property type="evidence" value="ECO:0007669"/>
    <property type="project" value="Ensembl"/>
</dbReference>
<dbReference type="InterPro" id="IPR029361">
    <property type="entry name" value="SPMIP9"/>
</dbReference>
<accession>G1T3B2</accession>
<organism evidence="1 2">
    <name type="scientific">Oryctolagus cuniculus</name>
    <name type="common">Rabbit</name>
    <dbReference type="NCBI Taxonomy" id="9986"/>
    <lineage>
        <taxon>Eukaryota</taxon>
        <taxon>Metazoa</taxon>
        <taxon>Chordata</taxon>
        <taxon>Craniata</taxon>
        <taxon>Vertebrata</taxon>
        <taxon>Euteleostomi</taxon>
        <taxon>Mammalia</taxon>
        <taxon>Eutheria</taxon>
        <taxon>Euarchontoglires</taxon>
        <taxon>Glires</taxon>
        <taxon>Lagomorpha</taxon>
        <taxon>Leporidae</taxon>
        <taxon>Oryctolagus</taxon>
    </lineage>
</organism>
<dbReference type="GO" id="GO:0160111">
    <property type="term" value="C:axonemal A tubule inner sheath"/>
    <property type="evidence" value="ECO:0007669"/>
    <property type="project" value="Ensembl"/>
</dbReference>
<dbReference type="eggNOG" id="ENOG502T74N">
    <property type="taxonomic scope" value="Eukaryota"/>
</dbReference>
<dbReference type="Bgee" id="ENSOCUG00000012447">
    <property type="expression patterns" value="Expressed in testis"/>
</dbReference>